<dbReference type="Gene3D" id="3.30.70.330">
    <property type="match status" value="1"/>
</dbReference>
<keyword evidence="2" id="KW-0539">Nucleus</keyword>
<dbReference type="Proteomes" id="UP000682733">
    <property type="component" value="Unassembled WGS sequence"/>
</dbReference>
<dbReference type="EMBL" id="CAJNOK010015014">
    <property type="protein sequence ID" value="CAF1216678.1"/>
    <property type="molecule type" value="Genomic_DNA"/>
</dbReference>
<feature type="coiled-coil region" evidence="4">
    <location>
        <begin position="240"/>
        <end position="288"/>
    </location>
</feature>
<gene>
    <name evidence="7" type="ORF">OVA965_LOCUS24715</name>
    <name evidence="8" type="ORF">TMI583_LOCUS25433</name>
</gene>
<feature type="domain" description="RRM" evidence="6">
    <location>
        <begin position="86"/>
        <end position="161"/>
    </location>
</feature>
<organism evidence="8 9">
    <name type="scientific">Didymodactylos carnosus</name>
    <dbReference type="NCBI Taxonomy" id="1234261"/>
    <lineage>
        <taxon>Eukaryota</taxon>
        <taxon>Metazoa</taxon>
        <taxon>Spiralia</taxon>
        <taxon>Gnathifera</taxon>
        <taxon>Rotifera</taxon>
        <taxon>Eurotatoria</taxon>
        <taxon>Bdelloidea</taxon>
        <taxon>Philodinida</taxon>
        <taxon>Philodinidae</taxon>
        <taxon>Didymodactylos</taxon>
    </lineage>
</organism>
<dbReference type="PROSITE" id="PS50102">
    <property type="entry name" value="RRM"/>
    <property type="match status" value="1"/>
</dbReference>
<comment type="subcellular location">
    <subcellularLocation>
        <location evidence="1">Nucleus</location>
    </subcellularLocation>
</comment>
<sequence>MANKFDVLRISNCTSISDKQLISYCSRYGLILSCTKTIMDDFAYVEFYESSSVDLFLSKSPHTVNSRLLTVGFKIQQISDDLVVVGRLFVGRVDPTINVEQLKEYFNKYGSIKKCVIDINGKYALIDFNNDKSIENILKLQENNKLYSIQGKYLHLNRTMNTSVPRLDDNGQNSSTIDLPVQKENGTDTNMSVDDLQVHFNKLIDKKKSHKFDLKLQEERHEQEMCELRRNYEEYLLRQRENYESLLAREQQKCKEHEQEIERFYRDMDKQQREIQRLDIVVEQMKKREKENADIQSEFIWDVPVSSSTQTKQNEGTLLIDSIISQSKQLLTKSCSLTSQNKQLRSQLVKQVKDVDYMKRQMQLLLQMEQDDNNRQMRLV</sequence>
<evidence type="ECO:0000313" key="9">
    <source>
        <dbReference type="Proteomes" id="UP000682733"/>
    </source>
</evidence>
<dbReference type="EMBL" id="CAJOBA010036548">
    <property type="protein sequence ID" value="CAF4025043.1"/>
    <property type="molecule type" value="Genomic_DNA"/>
</dbReference>
<evidence type="ECO:0000256" key="3">
    <source>
        <dbReference type="PROSITE-ProRule" id="PRU00176"/>
    </source>
</evidence>
<protein>
    <recommendedName>
        <fullName evidence="6">RRM domain-containing protein</fullName>
    </recommendedName>
</protein>
<name>A0A8S2P2K5_9BILA</name>
<evidence type="ECO:0000313" key="7">
    <source>
        <dbReference type="EMBL" id="CAF1216678.1"/>
    </source>
</evidence>
<feature type="region of interest" description="Disordered" evidence="5">
    <location>
        <begin position="164"/>
        <end position="190"/>
    </location>
</feature>
<dbReference type="GO" id="GO:0010468">
    <property type="term" value="P:regulation of gene expression"/>
    <property type="evidence" value="ECO:0007669"/>
    <property type="project" value="TreeGrafter"/>
</dbReference>
<dbReference type="PANTHER" id="PTHR48033">
    <property type="entry name" value="RNA-BINDING (RRM/RBD/RNP MOTIFS) FAMILY PROTEIN"/>
    <property type="match status" value="1"/>
</dbReference>
<feature type="compositionally biased region" description="Polar residues" evidence="5">
    <location>
        <begin position="164"/>
        <end position="177"/>
    </location>
</feature>
<accession>A0A8S2P2K5</accession>
<evidence type="ECO:0000313" key="8">
    <source>
        <dbReference type="EMBL" id="CAF4025043.1"/>
    </source>
</evidence>
<comment type="caution">
    <text evidence="8">The sequence shown here is derived from an EMBL/GenBank/DDBJ whole genome shotgun (WGS) entry which is preliminary data.</text>
</comment>
<dbReference type="SMART" id="SM00360">
    <property type="entry name" value="RRM"/>
    <property type="match status" value="2"/>
</dbReference>
<dbReference type="GO" id="GO:0005654">
    <property type="term" value="C:nucleoplasm"/>
    <property type="evidence" value="ECO:0007669"/>
    <property type="project" value="TreeGrafter"/>
</dbReference>
<dbReference type="AlphaFoldDB" id="A0A8S2P2K5"/>
<dbReference type="Proteomes" id="UP000677228">
    <property type="component" value="Unassembled WGS sequence"/>
</dbReference>
<evidence type="ECO:0000259" key="6">
    <source>
        <dbReference type="PROSITE" id="PS50102"/>
    </source>
</evidence>
<keyword evidence="4" id="KW-0175">Coiled coil</keyword>
<dbReference type="InterPro" id="IPR012677">
    <property type="entry name" value="Nucleotide-bd_a/b_plait_sf"/>
</dbReference>
<dbReference type="GO" id="GO:0003723">
    <property type="term" value="F:RNA binding"/>
    <property type="evidence" value="ECO:0007669"/>
    <property type="project" value="UniProtKB-UniRule"/>
</dbReference>
<dbReference type="GO" id="GO:0000785">
    <property type="term" value="C:chromatin"/>
    <property type="evidence" value="ECO:0007669"/>
    <property type="project" value="TreeGrafter"/>
</dbReference>
<dbReference type="PANTHER" id="PTHR48033:SF10">
    <property type="entry name" value="RNA-BINDING PROTEIN SQUID"/>
    <property type="match status" value="1"/>
</dbReference>
<evidence type="ECO:0000256" key="1">
    <source>
        <dbReference type="ARBA" id="ARBA00004123"/>
    </source>
</evidence>
<proteinExistence type="predicted"/>
<reference evidence="8" key="1">
    <citation type="submission" date="2021-02" db="EMBL/GenBank/DDBJ databases">
        <authorList>
            <person name="Nowell W R."/>
        </authorList>
    </citation>
    <scope>NUCLEOTIDE SEQUENCE</scope>
</reference>
<dbReference type="InterPro" id="IPR000504">
    <property type="entry name" value="RRM_dom"/>
</dbReference>
<keyword evidence="3" id="KW-0694">RNA-binding</keyword>
<evidence type="ECO:0000256" key="4">
    <source>
        <dbReference type="SAM" id="Coils"/>
    </source>
</evidence>
<evidence type="ECO:0000256" key="5">
    <source>
        <dbReference type="SAM" id="MobiDB-lite"/>
    </source>
</evidence>
<dbReference type="InterPro" id="IPR035979">
    <property type="entry name" value="RBD_domain_sf"/>
</dbReference>
<dbReference type="Pfam" id="PF00076">
    <property type="entry name" value="RRM_1"/>
    <property type="match status" value="1"/>
</dbReference>
<dbReference type="SUPFAM" id="SSF54928">
    <property type="entry name" value="RNA-binding domain, RBD"/>
    <property type="match status" value="1"/>
</dbReference>
<evidence type="ECO:0000256" key="2">
    <source>
        <dbReference type="ARBA" id="ARBA00023242"/>
    </source>
</evidence>